<dbReference type="InterPro" id="IPR036259">
    <property type="entry name" value="MFS_trans_sf"/>
</dbReference>
<name>A0ABT8ZYK3_9SPHN</name>
<feature type="transmembrane region" description="Helical" evidence="6">
    <location>
        <begin position="128"/>
        <end position="148"/>
    </location>
</feature>
<evidence type="ECO:0000256" key="5">
    <source>
        <dbReference type="ARBA" id="ARBA00023136"/>
    </source>
</evidence>
<evidence type="ECO:0000256" key="3">
    <source>
        <dbReference type="ARBA" id="ARBA00022692"/>
    </source>
</evidence>
<dbReference type="PROSITE" id="PS50850">
    <property type="entry name" value="MFS"/>
    <property type="match status" value="1"/>
</dbReference>
<evidence type="ECO:0000259" key="7">
    <source>
        <dbReference type="PROSITE" id="PS50850"/>
    </source>
</evidence>
<feature type="transmembrane region" description="Helical" evidence="6">
    <location>
        <begin position="226"/>
        <end position="246"/>
    </location>
</feature>
<dbReference type="RefSeq" id="WP_304560749.1">
    <property type="nucleotide sequence ID" value="NZ_JAUQSZ010000004.1"/>
</dbReference>
<dbReference type="Pfam" id="PF07690">
    <property type="entry name" value="MFS_1"/>
    <property type="match status" value="1"/>
</dbReference>
<evidence type="ECO:0000256" key="4">
    <source>
        <dbReference type="ARBA" id="ARBA00022989"/>
    </source>
</evidence>
<dbReference type="PANTHER" id="PTHR43124">
    <property type="entry name" value="PURINE EFFLUX PUMP PBUE"/>
    <property type="match status" value="1"/>
</dbReference>
<evidence type="ECO:0000256" key="6">
    <source>
        <dbReference type="SAM" id="Phobius"/>
    </source>
</evidence>
<sequence length="413" mass="43107">MTSHGIAAEEGVVDSSPISEYGLGRGTMIAIACFTATLSAALIYDVLPPIMSNLTEHFGGGAHGTFIAQLAGTLPLFGVMLGGLTAGWIAERIGLRAALLSAMALFGLSGSAGVVLDHETAFLATRLLMGVGAGVMTAACNAMIAIYFSGAPRARMNGFIIGSGAIGGIVFVLIAGLTATWWWRGPFLLHGAIVLIFLIPVLAAGRVPASPPESDNPFANLKRLRPILPACATGFAWFVMMLMSGVKTPFVMAESGITDHGTIGMIYALNAASVTVASFLFGHFVPRYQPVLVIRLSFLIAAIGLCVVATAHSVPQFILALVINGSSVGVALTAIWTWGMRLAPRALVARALGTMTTCLYLGGAVMPILTAPYERLLGTRGQFFGMAATIVVVVALLWITQRSRTTLTEAPAE</sequence>
<dbReference type="InterPro" id="IPR020846">
    <property type="entry name" value="MFS_dom"/>
</dbReference>
<feature type="transmembrane region" description="Helical" evidence="6">
    <location>
        <begin position="187"/>
        <end position="205"/>
    </location>
</feature>
<dbReference type="InterPro" id="IPR050189">
    <property type="entry name" value="MFS_Efflux_Transporters"/>
</dbReference>
<protein>
    <submittedName>
        <fullName evidence="8">MFS transporter</fullName>
    </submittedName>
</protein>
<comment type="subcellular location">
    <subcellularLocation>
        <location evidence="1">Cell membrane</location>
        <topology evidence="1">Multi-pass membrane protein</topology>
    </subcellularLocation>
</comment>
<dbReference type="InterPro" id="IPR011701">
    <property type="entry name" value="MFS"/>
</dbReference>
<organism evidence="8 9">
    <name type="scientific">Sphingomonas immobilis</name>
    <dbReference type="NCBI Taxonomy" id="3063997"/>
    <lineage>
        <taxon>Bacteria</taxon>
        <taxon>Pseudomonadati</taxon>
        <taxon>Pseudomonadota</taxon>
        <taxon>Alphaproteobacteria</taxon>
        <taxon>Sphingomonadales</taxon>
        <taxon>Sphingomonadaceae</taxon>
        <taxon>Sphingomonas</taxon>
    </lineage>
</organism>
<reference evidence="8" key="1">
    <citation type="submission" date="2023-07" db="EMBL/GenBank/DDBJ databases">
        <authorList>
            <person name="Kim M.K."/>
        </authorList>
    </citation>
    <scope>NUCLEOTIDE SEQUENCE</scope>
    <source>
        <strain evidence="8">CA1-15</strain>
    </source>
</reference>
<keyword evidence="4 6" id="KW-1133">Transmembrane helix</keyword>
<evidence type="ECO:0000256" key="2">
    <source>
        <dbReference type="ARBA" id="ARBA00022475"/>
    </source>
</evidence>
<feature type="domain" description="Major facilitator superfamily (MFS) profile" evidence="7">
    <location>
        <begin position="25"/>
        <end position="406"/>
    </location>
</feature>
<feature type="transmembrane region" description="Helical" evidence="6">
    <location>
        <begin position="160"/>
        <end position="181"/>
    </location>
</feature>
<comment type="caution">
    <text evidence="8">The sequence shown here is derived from an EMBL/GenBank/DDBJ whole genome shotgun (WGS) entry which is preliminary data.</text>
</comment>
<dbReference type="EMBL" id="JAUQSZ010000004">
    <property type="protein sequence ID" value="MDO7842282.1"/>
    <property type="molecule type" value="Genomic_DNA"/>
</dbReference>
<feature type="transmembrane region" description="Helical" evidence="6">
    <location>
        <begin position="381"/>
        <end position="399"/>
    </location>
</feature>
<dbReference type="SUPFAM" id="SSF103473">
    <property type="entry name" value="MFS general substrate transporter"/>
    <property type="match status" value="1"/>
</dbReference>
<keyword evidence="3 6" id="KW-0812">Transmembrane</keyword>
<keyword evidence="5 6" id="KW-0472">Membrane</keyword>
<keyword evidence="9" id="KW-1185">Reference proteome</keyword>
<feature type="transmembrane region" description="Helical" evidence="6">
    <location>
        <begin position="317"/>
        <end position="339"/>
    </location>
</feature>
<keyword evidence="2" id="KW-1003">Cell membrane</keyword>
<evidence type="ECO:0000313" key="8">
    <source>
        <dbReference type="EMBL" id="MDO7842282.1"/>
    </source>
</evidence>
<gene>
    <name evidence="8" type="ORF">Q5H94_08080</name>
</gene>
<evidence type="ECO:0000256" key="1">
    <source>
        <dbReference type="ARBA" id="ARBA00004651"/>
    </source>
</evidence>
<evidence type="ECO:0000313" key="9">
    <source>
        <dbReference type="Proteomes" id="UP001176468"/>
    </source>
</evidence>
<feature type="transmembrane region" description="Helical" evidence="6">
    <location>
        <begin position="292"/>
        <end position="311"/>
    </location>
</feature>
<dbReference type="Gene3D" id="1.20.1250.20">
    <property type="entry name" value="MFS general substrate transporter like domains"/>
    <property type="match status" value="1"/>
</dbReference>
<dbReference type="PANTHER" id="PTHR43124:SF3">
    <property type="entry name" value="CHLORAMPHENICOL EFFLUX PUMP RV0191"/>
    <property type="match status" value="1"/>
</dbReference>
<feature type="transmembrane region" description="Helical" evidence="6">
    <location>
        <begin position="67"/>
        <end position="90"/>
    </location>
</feature>
<dbReference type="Proteomes" id="UP001176468">
    <property type="component" value="Unassembled WGS sequence"/>
</dbReference>
<feature type="transmembrane region" description="Helical" evidence="6">
    <location>
        <begin position="28"/>
        <end position="47"/>
    </location>
</feature>
<proteinExistence type="predicted"/>
<feature type="transmembrane region" description="Helical" evidence="6">
    <location>
        <begin position="351"/>
        <end position="369"/>
    </location>
</feature>
<feature type="transmembrane region" description="Helical" evidence="6">
    <location>
        <begin position="97"/>
        <end position="116"/>
    </location>
</feature>
<accession>A0ABT8ZYK3</accession>
<feature type="transmembrane region" description="Helical" evidence="6">
    <location>
        <begin position="266"/>
        <end position="285"/>
    </location>
</feature>